<dbReference type="InterPro" id="IPR015946">
    <property type="entry name" value="KH_dom-like_a/b"/>
</dbReference>
<evidence type="ECO:0000313" key="5">
    <source>
        <dbReference type="Proteomes" id="UP000018291"/>
    </source>
</evidence>
<keyword evidence="2 3" id="KW-0694">RNA-binding</keyword>
<dbReference type="STRING" id="1229780.BN381_330036"/>
<dbReference type="RefSeq" id="WP_012227562.1">
    <property type="nucleotide sequence ID" value="NZ_HG422565.1"/>
</dbReference>
<evidence type="ECO:0000313" key="4">
    <source>
        <dbReference type="EMBL" id="CCM64051.1"/>
    </source>
</evidence>
<dbReference type="GO" id="GO:0003723">
    <property type="term" value="F:RNA binding"/>
    <property type="evidence" value="ECO:0007669"/>
    <property type="project" value="UniProtKB-UniRule"/>
</dbReference>
<dbReference type="HAMAP" id="MF_00088">
    <property type="entry name" value="KhpA"/>
    <property type="match status" value="1"/>
</dbReference>
<accession>R4Z415</accession>
<comment type="caution">
    <text evidence="4">The sequence shown here is derived from an EMBL/GenBank/DDBJ whole genome shotgun (WGS) entry which is preliminary data.</text>
</comment>
<dbReference type="OrthoDB" id="9812389at2"/>
<dbReference type="PANTHER" id="PTHR34654">
    <property type="entry name" value="UPF0109 PROTEIN SCO5592"/>
    <property type="match status" value="1"/>
</dbReference>
<dbReference type="eggNOG" id="COG1837">
    <property type="taxonomic scope" value="Bacteria"/>
</dbReference>
<dbReference type="PANTHER" id="PTHR34654:SF1">
    <property type="entry name" value="RNA-BINDING PROTEIN KHPA"/>
    <property type="match status" value="1"/>
</dbReference>
<comment type="subcellular location">
    <subcellularLocation>
        <location evidence="3">Cytoplasm</location>
    </subcellularLocation>
</comment>
<keyword evidence="5" id="KW-1185">Reference proteome</keyword>
<dbReference type="GO" id="GO:0005737">
    <property type="term" value="C:cytoplasm"/>
    <property type="evidence" value="ECO:0007669"/>
    <property type="project" value="UniProtKB-SubCell"/>
</dbReference>
<sequence>MSDLSKATEVAEYLAKALADEPDAVSVAVNTEGDTPQIDVTVAQGDLGRVIGKRGRVANAFRTVVRAAAHQDGSSVDVEFDS</sequence>
<comment type="similarity">
    <text evidence="3">Belongs to the KhpA RNA-binding protein family.</text>
</comment>
<dbReference type="InterPro" id="IPR009019">
    <property type="entry name" value="KH_sf_prok-type"/>
</dbReference>
<dbReference type="Gene3D" id="3.30.300.20">
    <property type="match status" value="1"/>
</dbReference>
<dbReference type="SUPFAM" id="SSF54814">
    <property type="entry name" value="Prokaryotic type KH domain (KH-domain type II)"/>
    <property type="match status" value="1"/>
</dbReference>
<reference evidence="4 5" key="1">
    <citation type="journal article" date="2013" name="ISME J.">
        <title>Metabolic model for the filamentous 'Candidatus Microthrix parvicella' based on genomic and metagenomic analyses.</title>
        <authorList>
            <person name="Jon McIlroy S."/>
            <person name="Kristiansen R."/>
            <person name="Albertsen M."/>
            <person name="Michael Karst S."/>
            <person name="Rossetti S."/>
            <person name="Lund Nielsen J."/>
            <person name="Tandoi V."/>
            <person name="James Seviour R."/>
            <person name="Nielsen P.H."/>
        </authorList>
    </citation>
    <scope>NUCLEOTIDE SEQUENCE [LARGE SCALE GENOMIC DNA]</scope>
    <source>
        <strain evidence="4 5">RN1</strain>
    </source>
</reference>
<name>R4Z415_9ACTN</name>
<dbReference type="AlphaFoldDB" id="R4Z415"/>
<protein>
    <recommendedName>
        <fullName evidence="3">RNA-binding protein KhpA</fullName>
    </recommendedName>
    <alternativeName>
        <fullName evidence="3">KH-domain protein A</fullName>
    </alternativeName>
</protein>
<proteinExistence type="inferred from homology"/>
<dbReference type="Proteomes" id="UP000018291">
    <property type="component" value="Unassembled WGS sequence"/>
</dbReference>
<comment type="function">
    <text evidence="3">A probable RNA-binding protein.</text>
</comment>
<evidence type="ECO:0000256" key="2">
    <source>
        <dbReference type="ARBA" id="ARBA00022884"/>
    </source>
</evidence>
<dbReference type="Pfam" id="PF13083">
    <property type="entry name" value="KH_KhpA-B"/>
    <property type="match status" value="1"/>
</dbReference>
<evidence type="ECO:0000256" key="1">
    <source>
        <dbReference type="ARBA" id="ARBA00022490"/>
    </source>
</evidence>
<keyword evidence="1 3" id="KW-0963">Cytoplasm</keyword>
<dbReference type="EMBL" id="CANL01000027">
    <property type="protein sequence ID" value="CCM64051.1"/>
    <property type="molecule type" value="Genomic_DNA"/>
</dbReference>
<evidence type="ECO:0000256" key="3">
    <source>
        <dbReference type="HAMAP-Rule" id="MF_00088"/>
    </source>
</evidence>
<organism evidence="4 5">
    <name type="scientific">Candidatus Neomicrothrix parvicella RN1</name>
    <dbReference type="NCBI Taxonomy" id="1229780"/>
    <lineage>
        <taxon>Bacteria</taxon>
        <taxon>Bacillati</taxon>
        <taxon>Actinomycetota</taxon>
        <taxon>Acidimicrobiia</taxon>
        <taxon>Acidimicrobiales</taxon>
        <taxon>Microthrixaceae</taxon>
        <taxon>Candidatus Neomicrothrix</taxon>
    </lineage>
</organism>
<dbReference type="InterPro" id="IPR020627">
    <property type="entry name" value="KhpA"/>
</dbReference>
<dbReference type="HOGENOM" id="CLU_132074_1_0_11"/>
<dbReference type="CDD" id="cd22533">
    <property type="entry name" value="KH-II_YlqC-like"/>
    <property type="match status" value="1"/>
</dbReference>
<gene>
    <name evidence="3" type="primary">khpA</name>
    <name evidence="4" type="ORF">BN381_330036</name>
</gene>